<feature type="transmembrane region" description="Helical" evidence="7">
    <location>
        <begin position="280"/>
        <end position="299"/>
    </location>
</feature>
<evidence type="ECO:0000256" key="2">
    <source>
        <dbReference type="ARBA" id="ARBA00022723"/>
    </source>
</evidence>
<dbReference type="EMBL" id="BLAE01000073">
    <property type="protein sequence ID" value="GES15315.1"/>
    <property type="molecule type" value="Genomic_DNA"/>
</dbReference>
<organism evidence="9 10">
    <name type="scientific">Acrocarpospora macrocephala</name>
    <dbReference type="NCBI Taxonomy" id="150177"/>
    <lineage>
        <taxon>Bacteria</taxon>
        <taxon>Bacillati</taxon>
        <taxon>Actinomycetota</taxon>
        <taxon>Actinomycetes</taxon>
        <taxon>Streptosporangiales</taxon>
        <taxon>Streptosporangiaceae</taxon>
        <taxon>Acrocarpospora</taxon>
    </lineage>
</organism>
<dbReference type="InterPro" id="IPR001915">
    <property type="entry name" value="Peptidase_M48"/>
</dbReference>
<dbReference type="OrthoDB" id="9785340at2"/>
<dbReference type="PANTHER" id="PTHR34978:SF3">
    <property type="entry name" value="SLR0241 PROTEIN"/>
    <property type="match status" value="1"/>
</dbReference>
<sequence length="316" mass="32944">MIVPLVLAGYAAAAVIVLPRLLSWGEWAERAPRLALGVWLASCASAVASAILAALAAAVPPSVVAHGLAGFFQACAAMFSHGAVPAFPGLLAALAGAGLIAARLTYCTAAVLVMAGRERREHSDMLNLLGRHDGELDAVVLDHEVPAAYCLPGRQGRAVITTGAIQSLPPEQVAAVLAHEQAHLRGRHHLVIAIVEALVRAFPRLPLFIRARSEVVRLVELLADDVAARRHARIHIAGALVRLATGRAPAFMLGAGGETALTRVRRMLSPASPLGRRERLAGLAAIGALLLGPAIVAAFPGVTALLAHHCHHLSIF</sequence>
<keyword evidence="1 6" id="KW-0645">Protease</keyword>
<keyword evidence="5 6" id="KW-0482">Metalloprotease</keyword>
<gene>
    <name evidence="9" type="ORF">Amac_089120</name>
</gene>
<dbReference type="PANTHER" id="PTHR34978">
    <property type="entry name" value="POSSIBLE SENSOR-TRANSDUCER PROTEIN BLAR"/>
    <property type="match status" value="1"/>
</dbReference>
<evidence type="ECO:0000259" key="8">
    <source>
        <dbReference type="Pfam" id="PF01435"/>
    </source>
</evidence>
<evidence type="ECO:0000256" key="6">
    <source>
        <dbReference type="RuleBase" id="RU003983"/>
    </source>
</evidence>
<evidence type="ECO:0000256" key="1">
    <source>
        <dbReference type="ARBA" id="ARBA00022670"/>
    </source>
</evidence>
<dbReference type="GO" id="GO:0004222">
    <property type="term" value="F:metalloendopeptidase activity"/>
    <property type="evidence" value="ECO:0007669"/>
    <property type="project" value="InterPro"/>
</dbReference>
<keyword evidence="3 6" id="KW-0378">Hydrolase</keyword>
<evidence type="ECO:0000256" key="5">
    <source>
        <dbReference type="ARBA" id="ARBA00023049"/>
    </source>
</evidence>
<comment type="similarity">
    <text evidence="6">Belongs to the peptidase M48 family.</text>
</comment>
<keyword evidence="10" id="KW-1185">Reference proteome</keyword>
<reference evidence="9 10" key="1">
    <citation type="submission" date="2019-10" db="EMBL/GenBank/DDBJ databases">
        <title>Whole genome shotgun sequence of Acrocarpospora macrocephala NBRC 16266.</title>
        <authorList>
            <person name="Ichikawa N."/>
            <person name="Kimura A."/>
            <person name="Kitahashi Y."/>
            <person name="Komaki H."/>
            <person name="Oguchi A."/>
        </authorList>
    </citation>
    <scope>NUCLEOTIDE SEQUENCE [LARGE SCALE GENOMIC DNA]</scope>
    <source>
        <strain evidence="9 10">NBRC 16266</strain>
    </source>
</reference>
<proteinExistence type="inferred from homology"/>
<dbReference type="Pfam" id="PF01435">
    <property type="entry name" value="Peptidase_M48"/>
    <property type="match status" value="1"/>
</dbReference>
<comment type="cofactor">
    <cofactor evidence="6">
        <name>Zn(2+)</name>
        <dbReference type="ChEBI" id="CHEBI:29105"/>
    </cofactor>
    <text evidence="6">Binds 1 zinc ion per subunit.</text>
</comment>
<dbReference type="Proteomes" id="UP000331127">
    <property type="component" value="Unassembled WGS sequence"/>
</dbReference>
<dbReference type="GO" id="GO:0046872">
    <property type="term" value="F:metal ion binding"/>
    <property type="evidence" value="ECO:0007669"/>
    <property type="project" value="UniProtKB-KW"/>
</dbReference>
<evidence type="ECO:0000256" key="4">
    <source>
        <dbReference type="ARBA" id="ARBA00022833"/>
    </source>
</evidence>
<feature type="transmembrane region" description="Helical" evidence="7">
    <location>
        <begin position="37"/>
        <end position="56"/>
    </location>
</feature>
<dbReference type="CDD" id="cd07326">
    <property type="entry name" value="M56_BlaR1_MecR1_like"/>
    <property type="match status" value="1"/>
</dbReference>
<accession>A0A5M3X0M5</accession>
<protein>
    <recommendedName>
        <fullName evidence="8">Peptidase M48 domain-containing protein</fullName>
    </recommendedName>
</protein>
<evidence type="ECO:0000313" key="10">
    <source>
        <dbReference type="Proteomes" id="UP000331127"/>
    </source>
</evidence>
<name>A0A5M3X0M5_9ACTN</name>
<dbReference type="GO" id="GO:0006508">
    <property type="term" value="P:proteolysis"/>
    <property type="evidence" value="ECO:0007669"/>
    <property type="project" value="UniProtKB-KW"/>
</dbReference>
<evidence type="ECO:0000313" key="9">
    <source>
        <dbReference type="EMBL" id="GES15315.1"/>
    </source>
</evidence>
<comment type="caution">
    <text evidence="9">The sequence shown here is derived from an EMBL/GenBank/DDBJ whole genome shotgun (WGS) entry which is preliminary data.</text>
</comment>
<feature type="domain" description="Peptidase M48" evidence="8">
    <location>
        <begin position="124"/>
        <end position="200"/>
    </location>
</feature>
<dbReference type="AlphaFoldDB" id="A0A5M3X0M5"/>
<dbReference type="InterPro" id="IPR052173">
    <property type="entry name" value="Beta-lactam_resp_regulator"/>
</dbReference>
<keyword evidence="7" id="KW-0472">Membrane</keyword>
<dbReference type="Gene3D" id="3.30.2010.10">
    <property type="entry name" value="Metalloproteases ('zincins'), catalytic domain"/>
    <property type="match status" value="1"/>
</dbReference>
<keyword evidence="7" id="KW-1133">Transmembrane helix</keyword>
<keyword evidence="7" id="KW-0812">Transmembrane</keyword>
<keyword evidence="4 6" id="KW-0862">Zinc</keyword>
<evidence type="ECO:0000256" key="3">
    <source>
        <dbReference type="ARBA" id="ARBA00022801"/>
    </source>
</evidence>
<keyword evidence="2" id="KW-0479">Metal-binding</keyword>
<evidence type="ECO:0000256" key="7">
    <source>
        <dbReference type="SAM" id="Phobius"/>
    </source>
</evidence>
<dbReference type="RefSeq" id="WP_155360450.1">
    <property type="nucleotide sequence ID" value="NZ_BAAAHL010000004.1"/>
</dbReference>